<name>A0A8D5G1H8_9PROT</name>
<keyword evidence="2" id="KW-1185">Reference proteome</keyword>
<dbReference type="KEGG" id="mpau:ZMTM_19140"/>
<reference evidence="1" key="1">
    <citation type="journal article" date="2021" name="Arch. Microbiol.">
        <title>Methyloradius palustris gen. nov., sp. nov., a methanol-oxidizing bacterium isolated from snow.</title>
        <authorList>
            <person name="Miyadera T."/>
            <person name="Kojima H."/>
            <person name="Fukui M."/>
        </authorList>
    </citation>
    <scope>NUCLEOTIDE SEQUENCE</scope>
    <source>
        <strain evidence="1">Zm11</strain>
    </source>
</reference>
<organism evidence="1 2">
    <name type="scientific">Methyloradius palustris</name>
    <dbReference type="NCBI Taxonomy" id="2778876"/>
    <lineage>
        <taxon>Bacteria</taxon>
        <taxon>Pseudomonadati</taxon>
        <taxon>Pseudomonadota</taxon>
        <taxon>Betaproteobacteria</taxon>
        <taxon>Nitrosomonadales</taxon>
        <taxon>Methylophilaceae</taxon>
        <taxon>Methyloradius</taxon>
    </lineage>
</organism>
<proteinExistence type="predicted"/>
<sequence length="334" mass="34213">MAALGLASAQAMATGFVSLPAAGFTVSGGTTASTLCNTTGNFGSAEDTSTNPTVRPTTLANNTCAVFPTSSTATPVAGYTLVDSSTSALKISDTTHTSGSTIQIGTVKDYVWRNAAKTSCIYGTRISLTNTDYWTNSHAGVDTFEVNGIARGGFAALDNANALSAGYYSTSSSGDDVAFRISRSFTSVQHRADPSDATGVTVAAGYIDLPLTMSAPTSAGIPGGTINGLTTAWNTSMGTPTASQQSAQVRTNWVEFASDVNYADADGSSRASSAEYYVQATCDSTGFYTDGLGTEHGLTLAGALRFRQSGQETADLVEITATGFVPSSSSNANY</sequence>
<dbReference type="EMBL" id="AP024110">
    <property type="protein sequence ID" value="BCM25655.1"/>
    <property type="molecule type" value="Genomic_DNA"/>
</dbReference>
<accession>A0A8D5G1H8</accession>
<dbReference type="AlphaFoldDB" id="A0A8D5G1H8"/>
<evidence type="ECO:0000313" key="2">
    <source>
        <dbReference type="Proteomes" id="UP000826722"/>
    </source>
</evidence>
<dbReference type="Proteomes" id="UP000826722">
    <property type="component" value="Chromosome"/>
</dbReference>
<evidence type="ECO:0000313" key="1">
    <source>
        <dbReference type="EMBL" id="BCM25655.1"/>
    </source>
</evidence>
<protein>
    <submittedName>
        <fullName evidence="1">Uncharacterized protein</fullName>
    </submittedName>
</protein>
<gene>
    <name evidence="1" type="ORF">ZMTM_19140</name>
</gene>